<evidence type="ECO:0000313" key="1">
    <source>
        <dbReference type="EMBL" id="JAH37632.1"/>
    </source>
</evidence>
<protein>
    <submittedName>
        <fullName evidence="1">Uncharacterized protein</fullName>
    </submittedName>
</protein>
<organism evidence="1">
    <name type="scientific">Anguilla anguilla</name>
    <name type="common">European freshwater eel</name>
    <name type="synonym">Muraena anguilla</name>
    <dbReference type="NCBI Taxonomy" id="7936"/>
    <lineage>
        <taxon>Eukaryota</taxon>
        <taxon>Metazoa</taxon>
        <taxon>Chordata</taxon>
        <taxon>Craniata</taxon>
        <taxon>Vertebrata</taxon>
        <taxon>Euteleostomi</taxon>
        <taxon>Actinopterygii</taxon>
        <taxon>Neopterygii</taxon>
        <taxon>Teleostei</taxon>
        <taxon>Anguilliformes</taxon>
        <taxon>Anguillidae</taxon>
        <taxon>Anguilla</taxon>
    </lineage>
</organism>
<name>A0A0E9S8S8_ANGAN</name>
<sequence length="20" mass="2436">MTVEYYFSLLHNIIFCLTDI</sequence>
<dbReference type="AlphaFoldDB" id="A0A0E9S8S8"/>
<dbReference type="EMBL" id="GBXM01070945">
    <property type="protein sequence ID" value="JAH37632.1"/>
    <property type="molecule type" value="Transcribed_RNA"/>
</dbReference>
<reference evidence="1" key="1">
    <citation type="submission" date="2014-11" db="EMBL/GenBank/DDBJ databases">
        <authorList>
            <person name="Amaro Gonzalez C."/>
        </authorList>
    </citation>
    <scope>NUCLEOTIDE SEQUENCE</scope>
</reference>
<reference evidence="1" key="2">
    <citation type="journal article" date="2015" name="Fish Shellfish Immunol.">
        <title>Early steps in the European eel (Anguilla anguilla)-Vibrio vulnificus interaction in the gills: Role of the RtxA13 toxin.</title>
        <authorList>
            <person name="Callol A."/>
            <person name="Pajuelo D."/>
            <person name="Ebbesson L."/>
            <person name="Teles M."/>
            <person name="MacKenzie S."/>
            <person name="Amaro C."/>
        </authorList>
    </citation>
    <scope>NUCLEOTIDE SEQUENCE</scope>
</reference>
<accession>A0A0E9S8S8</accession>
<proteinExistence type="predicted"/>